<evidence type="ECO:0000256" key="1">
    <source>
        <dbReference type="SAM" id="MobiDB-lite"/>
    </source>
</evidence>
<feature type="region of interest" description="Disordered" evidence="1">
    <location>
        <begin position="1"/>
        <end position="41"/>
    </location>
</feature>
<dbReference type="PANTHER" id="PTHR40040:SF1">
    <property type="entry name" value="MEMBRANE PROTEIN"/>
    <property type="match status" value="1"/>
</dbReference>
<dbReference type="AlphaFoldDB" id="A0A916JWM7"/>
<dbReference type="Proteomes" id="UP000693672">
    <property type="component" value="Unassembled WGS sequence"/>
</dbReference>
<dbReference type="InterPro" id="IPR055338">
    <property type="entry name" value="YqfX-like"/>
</dbReference>
<feature type="transmembrane region" description="Helical" evidence="2">
    <location>
        <begin position="118"/>
        <end position="140"/>
    </location>
</feature>
<evidence type="ECO:0000313" key="3">
    <source>
        <dbReference type="EMBL" id="CAG7605899.1"/>
    </source>
</evidence>
<feature type="compositionally biased region" description="Basic residues" evidence="1">
    <location>
        <begin position="1"/>
        <end position="10"/>
    </location>
</feature>
<comment type="caution">
    <text evidence="3">The sequence shown here is derived from an EMBL/GenBank/DDBJ whole genome shotgun (WGS) entry which is preliminary data.</text>
</comment>
<dbReference type="EMBL" id="CAJVAS010000002">
    <property type="protein sequence ID" value="CAG7605899.1"/>
    <property type="molecule type" value="Genomic_DNA"/>
</dbReference>
<accession>A0A916JWM7</accession>
<dbReference type="RefSeq" id="WP_218090668.1">
    <property type="nucleotide sequence ID" value="NZ_CAJVAS010000002.1"/>
</dbReference>
<reference evidence="3" key="1">
    <citation type="submission" date="2021-06" db="EMBL/GenBank/DDBJ databases">
        <authorList>
            <person name="Criscuolo A."/>
        </authorList>
    </citation>
    <scope>NUCLEOTIDE SEQUENCE</scope>
    <source>
        <strain evidence="3">CIP111600</strain>
    </source>
</reference>
<keyword evidence="2" id="KW-1133">Transmembrane helix</keyword>
<protein>
    <recommendedName>
        <fullName evidence="5">Permease</fullName>
    </recommendedName>
</protein>
<name>A0A916JWM7_9BACL</name>
<keyword evidence="2" id="KW-0812">Transmembrane</keyword>
<keyword evidence="2" id="KW-0472">Membrane</keyword>
<feature type="transmembrane region" description="Helical" evidence="2">
    <location>
        <begin position="85"/>
        <end position="112"/>
    </location>
</feature>
<evidence type="ECO:0000313" key="4">
    <source>
        <dbReference type="Proteomes" id="UP000693672"/>
    </source>
</evidence>
<gene>
    <name evidence="3" type="ORF">PAESOLCIP111_00859</name>
</gene>
<keyword evidence="4" id="KW-1185">Reference proteome</keyword>
<organism evidence="3 4">
    <name type="scientific">Paenibacillus solanacearum</name>
    <dbReference type="NCBI Taxonomy" id="2048548"/>
    <lineage>
        <taxon>Bacteria</taxon>
        <taxon>Bacillati</taxon>
        <taxon>Bacillota</taxon>
        <taxon>Bacilli</taxon>
        <taxon>Bacillales</taxon>
        <taxon>Paenibacillaceae</taxon>
        <taxon>Paenibacillus</taxon>
    </lineage>
</organism>
<sequence length="141" mass="15527">MNDNPKKHRETHSLDAMAEERFKKDQIEKESGGSGYKEEYAAEIAPPAAYRPDIRQAADHLQETDGDTGHVEGAQSFRWLGYTALLLSIASLFVYPALLGTTSALFGFFAYMLGFRALGAWSMAIGLISLAGYLFLVPLYA</sequence>
<evidence type="ECO:0008006" key="5">
    <source>
        <dbReference type="Google" id="ProtNLM"/>
    </source>
</evidence>
<dbReference type="PANTHER" id="PTHR40040">
    <property type="entry name" value="SMALL HYDROPHOBIC PROTEIN-RELATED"/>
    <property type="match status" value="1"/>
</dbReference>
<evidence type="ECO:0000256" key="2">
    <source>
        <dbReference type="SAM" id="Phobius"/>
    </source>
</evidence>
<proteinExistence type="predicted"/>
<feature type="compositionally biased region" description="Basic and acidic residues" evidence="1">
    <location>
        <begin position="18"/>
        <end position="40"/>
    </location>
</feature>